<feature type="domain" description="Polymerase/histidinol phosphatase N-terminal" evidence="1">
    <location>
        <begin position="6"/>
        <end position="71"/>
    </location>
</feature>
<protein>
    <submittedName>
        <fullName evidence="2">CehA/McbA family metallohydrolase</fullName>
    </submittedName>
</protein>
<organism evidence="2 3">
    <name type="scientific">Cohnella hongkongensis</name>
    <dbReference type="NCBI Taxonomy" id="178337"/>
    <lineage>
        <taxon>Bacteria</taxon>
        <taxon>Bacillati</taxon>
        <taxon>Bacillota</taxon>
        <taxon>Bacilli</taxon>
        <taxon>Bacillales</taxon>
        <taxon>Paenibacillaceae</taxon>
        <taxon>Cohnella</taxon>
    </lineage>
</organism>
<dbReference type="EMBL" id="JBHSEP010000026">
    <property type="protein sequence ID" value="MFC4601416.1"/>
    <property type="molecule type" value="Genomic_DNA"/>
</dbReference>
<evidence type="ECO:0000313" key="3">
    <source>
        <dbReference type="Proteomes" id="UP001596028"/>
    </source>
</evidence>
<dbReference type="SUPFAM" id="SSF89550">
    <property type="entry name" value="PHP domain-like"/>
    <property type="match status" value="1"/>
</dbReference>
<dbReference type="PANTHER" id="PTHR42924:SF3">
    <property type="entry name" value="POLYMERASE_HISTIDINOL PHOSPHATASE N-TERMINAL DOMAIN-CONTAINING PROTEIN"/>
    <property type="match status" value="1"/>
</dbReference>
<gene>
    <name evidence="2" type="ORF">ACFO3S_24445</name>
</gene>
<dbReference type="InterPro" id="IPR016195">
    <property type="entry name" value="Pol/histidinol_Pase-like"/>
</dbReference>
<sequence length="331" mass="36054">MKWIACELHTHTYHSDGRQSLLELAKGASELGFDCIALTDHNTMSGLAEQEAAEAETGITVIPGMEWTTFYGHMVTVGLRQFVDWRQADIRGAGAGAAEVRRHGGAAGMAHPFRLGSPICTGCYWEFEVENGQDLDYVEVWSGTFAPIKADNRRAFAFWTDRLNEGVRIAATSGRDWHEQSATDEPISVTYLGLEDETAPVAQEAVRSLKHGRASVTLGPLVTLEAESDGFVYGIGDAIPAARSGQLRMRVTVDSTARAGKWELSSRNRKLILTGSAGTVAEQTLEGPNGSAVACSFTVPDRGLRWIRAELWGECRGVRTMIAFTNAIYLD</sequence>
<reference evidence="3" key="1">
    <citation type="journal article" date="2019" name="Int. J. Syst. Evol. Microbiol.">
        <title>The Global Catalogue of Microorganisms (GCM) 10K type strain sequencing project: providing services to taxonomists for standard genome sequencing and annotation.</title>
        <authorList>
            <consortium name="The Broad Institute Genomics Platform"/>
            <consortium name="The Broad Institute Genome Sequencing Center for Infectious Disease"/>
            <person name="Wu L."/>
            <person name="Ma J."/>
        </authorList>
    </citation>
    <scope>NUCLEOTIDE SEQUENCE [LARGE SCALE GENOMIC DNA]</scope>
    <source>
        <strain evidence="3">CCUG 49571</strain>
    </source>
</reference>
<proteinExistence type="predicted"/>
<dbReference type="Pfam" id="PF02811">
    <property type="entry name" value="PHP"/>
    <property type="match status" value="1"/>
</dbReference>
<dbReference type="InterPro" id="IPR004013">
    <property type="entry name" value="PHP_dom"/>
</dbReference>
<evidence type="ECO:0000313" key="2">
    <source>
        <dbReference type="EMBL" id="MFC4601416.1"/>
    </source>
</evidence>
<dbReference type="InterPro" id="IPR052018">
    <property type="entry name" value="PHP_domain"/>
</dbReference>
<evidence type="ECO:0000259" key="1">
    <source>
        <dbReference type="SMART" id="SM00481"/>
    </source>
</evidence>
<dbReference type="SMART" id="SM00481">
    <property type="entry name" value="POLIIIAc"/>
    <property type="match status" value="1"/>
</dbReference>
<keyword evidence="3" id="KW-1185">Reference proteome</keyword>
<comment type="caution">
    <text evidence="2">The sequence shown here is derived from an EMBL/GenBank/DDBJ whole genome shotgun (WGS) entry which is preliminary data.</text>
</comment>
<dbReference type="PANTHER" id="PTHR42924">
    <property type="entry name" value="EXONUCLEASE"/>
    <property type="match status" value="1"/>
</dbReference>
<dbReference type="Proteomes" id="UP001596028">
    <property type="component" value="Unassembled WGS sequence"/>
</dbReference>
<name>A0ABV9FHE4_9BACL</name>
<dbReference type="InterPro" id="IPR003141">
    <property type="entry name" value="Pol/His_phosphatase_N"/>
</dbReference>
<dbReference type="Gene3D" id="3.20.20.140">
    <property type="entry name" value="Metal-dependent hydrolases"/>
    <property type="match status" value="1"/>
</dbReference>
<accession>A0ABV9FHE4</accession>
<dbReference type="NCBIfam" id="NF038032">
    <property type="entry name" value="CehA_McbA_metalo"/>
    <property type="match status" value="1"/>
</dbReference>
<dbReference type="RefSeq" id="WP_378101452.1">
    <property type="nucleotide sequence ID" value="NZ_JBHSEP010000026.1"/>
</dbReference>